<proteinExistence type="predicted"/>
<dbReference type="Gene3D" id="3.40.30.10">
    <property type="entry name" value="Glutaredoxin"/>
    <property type="match status" value="1"/>
</dbReference>
<dbReference type="SUPFAM" id="SSF52833">
    <property type="entry name" value="Thioredoxin-like"/>
    <property type="match status" value="1"/>
</dbReference>
<dbReference type="InterPro" id="IPR036249">
    <property type="entry name" value="Thioredoxin-like_sf"/>
</dbReference>
<dbReference type="AlphaFoldDB" id="U7ULE8"/>
<reference evidence="2 3" key="1">
    <citation type="submission" date="2013-09" db="EMBL/GenBank/DDBJ databases">
        <authorList>
            <person name="Durkin A.S."/>
            <person name="Haft D.R."/>
            <person name="McCorrison J."/>
            <person name="Torralba M."/>
            <person name="Gillis M."/>
            <person name="Haft D.H."/>
            <person name="Methe B."/>
            <person name="Sutton G."/>
            <person name="Nelson K.E."/>
        </authorList>
    </citation>
    <scope>NUCLEOTIDE SEQUENCE [LARGE SCALE GENOMIC DNA]</scope>
    <source>
        <strain evidence="2 3">BV3C16-1</strain>
    </source>
</reference>
<evidence type="ECO:0000256" key="1">
    <source>
        <dbReference type="SAM" id="Phobius"/>
    </source>
</evidence>
<dbReference type="RefSeq" id="WP_023053461.1">
    <property type="nucleotide sequence ID" value="NZ_AWXA01000025.1"/>
</dbReference>
<keyword evidence="3" id="KW-1185">Reference proteome</keyword>
<dbReference type="Proteomes" id="UP000017090">
    <property type="component" value="Unassembled WGS sequence"/>
</dbReference>
<dbReference type="eggNOG" id="COG0526">
    <property type="taxonomic scope" value="Bacteria"/>
</dbReference>
<evidence type="ECO:0000313" key="2">
    <source>
        <dbReference type="EMBL" id="ERT60247.1"/>
    </source>
</evidence>
<keyword evidence="1" id="KW-1133">Transmembrane helix</keyword>
<evidence type="ECO:0000313" key="3">
    <source>
        <dbReference type="Proteomes" id="UP000017090"/>
    </source>
</evidence>
<dbReference type="STRING" id="1111454.HMPREF1250_0954"/>
<keyword evidence="1" id="KW-0812">Transmembrane</keyword>
<sequence length="188" mass="21797">MDTGKQRKAISLILGSICIVVTLFFWPGKDPAIEYEEDRKEQQEISRAETEVLVQNVVLKAQDGSNIKLRNICNDGAVCLLFWMPWSRESDGELQLLQEMEQKYGKQIHFAAISFPESGNRKEKERTESRSFSFPLYMMRLEDSRKLSVYSVPKWIVVSRYGRLIWQQDGVADKAILEEKLVRAESFI</sequence>
<organism evidence="2 3">
    <name type="scientific">Megasphaera vaginalis</name>
    <name type="common">ex Srinivasan et al. 2021</name>
    <dbReference type="NCBI Taxonomy" id="1111454"/>
    <lineage>
        <taxon>Bacteria</taxon>
        <taxon>Bacillati</taxon>
        <taxon>Bacillota</taxon>
        <taxon>Negativicutes</taxon>
        <taxon>Veillonellales</taxon>
        <taxon>Veillonellaceae</taxon>
        <taxon>Megasphaera</taxon>
    </lineage>
</organism>
<dbReference type="OrthoDB" id="1625052at2"/>
<accession>U7ULE8</accession>
<evidence type="ECO:0008006" key="4">
    <source>
        <dbReference type="Google" id="ProtNLM"/>
    </source>
</evidence>
<dbReference type="EMBL" id="AWXA01000025">
    <property type="protein sequence ID" value="ERT60247.1"/>
    <property type="molecule type" value="Genomic_DNA"/>
</dbReference>
<name>U7ULE8_9FIRM</name>
<dbReference type="PATRIC" id="fig|1111454.3.peg.936"/>
<keyword evidence="1" id="KW-0472">Membrane</keyword>
<protein>
    <recommendedName>
        <fullName evidence="4">Thioredoxin domain-containing protein</fullName>
    </recommendedName>
</protein>
<feature type="transmembrane region" description="Helical" evidence="1">
    <location>
        <begin position="9"/>
        <end position="26"/>
    </location>
</feature>
<comment type="caution">
    <text evidence="2">The sequence shown here is derived from an EMBL/GenBank/DDBJ whole genome shotgun (WGS) entry which is preliminary data.</text>
</comment>
<gene>
    <name evidence="2" type="ORF">HMPREF1250_0954</name>
</gene>